<dbReference type="Gene3D" id="3.40.50.2300">
    <property type="match status" value="2"/>
</dbReference>
<dbReference type="InterPro" id="IPR028081">
    <property type="entry name" value="Leu-bd"/>
</dbReference>
<dbReference type="InterPro" id="IPR051010">
    <property type="entry name" value="BCAA_transport"/>
</dbReference>
<accession>A0A4D8PMJ4</accession>
<evidence type="ECO:0000256" key="3">
    <source>
        <dbReference type="ARBA" id="ARBA00022729"/>
    </source>
</evidence>
<dbReference type="PRINTS" id="PR00337">
    <property type="entry name" value="LEUILEVALBP"/>
</dbReference>
<evidence type="ECO:0000259" key="6">
    <source>
        <dbReference type="Pfam" id="PF13458"/>
    </source>
</evidence>
<dbReference type="PANTHER" id="PTHR30483:SF6">
    <property type="entry name" value="PERIPLASMIC BINDING PROTEIN OF ABC TRANSPORTER FOR NATURAL AMINO ACIDS"/>
    <property type="match status" value="1"/>
</dbReference>
<keyword evidence="3 5" id="KW-0732">Signal</keyword>
<dbReference type="KEGG" id="aare:D3093_12090"/>
<dbReference type="PANTHER" id="PTHR30483">
    <property type="entry name" value="LEUCINE-SPECIFIC-BINDING PROTEIN"/>
    <property type="match status" value="1"/>
</dbReference>
<evidence type="ECO:0000256" key="5">
    <source>
        <dbReference type="SAM" id="SignalP"/>
    </source>
</evidence>
<feature type="domain" description="Leucine-binding protein" evidence="6">
    <location>
        <begin position="38"/>
        <end position="380"/>
    </location>
</feature>
<dbReference type="CDD" id="cd06343">
    <property type="entry name" value="PBP1_ABC_ligand_binding-like"/>
    <property type="match status" value="1"/>
</dbReference>
<keyword evidence="2" id="KW-0813">Transport</keyword>
<dbReference type="SUPFAM" id="SSF53822">
    <property type="entry name" value="Periplasmic binding protein-like I"/>
    <property type="match status" value="1"/>
</dbReference>
<evidence type="ECO:0000256" key="2">
    <source>
        <dbReference type="ARBA" id="ARBA00022448"/>
    </source>
</evidence>
<evidence type="ECO:0000313" key="7">
    <source>
        <dbReference type="EMBL" id="QCN95939.1"/>
    </source>
</evidence>
<dbReference type="EMBL" id="CP032321">
    <property type="protein sequence ID" value="QCN95939.1"/>
    <property type="molecule type" value="Genomic_DNA"/>
</dbReference>
<feature type="chain" id="PRO_5020753376" description="Leucine-binding protein domain-containing protein" evidence="5">
    <location>
        <begin position="31"/>
        <end position="394"/>
    </location>
</feature>
<sequence>MGGRHMRTLTMTGLASVAALSLMAAPAALAETGVTADTIVIGGMGGLTGPSAGLIIPQLNGVQAVFEEVNAAGGVHGRKIVYAKQDDECLPSRGVGAVKKLIHEEKPFMIVGGGCSNAAIAQKPEVIEAKIPWVIVASTADSLTEPVNPYVFTTMSAAWMEVYGQLQLALDQGKTRIAVVWQPDAWGKARLEPMKQAFKAKGIEPVSIQEIAVEPTDTTPTVLQIQATKPDAVLLLLFPKAAVPFLRDAYKVGLQPLMVGGSPLGEIDVLAKGVGSPDSVKNLRAVTAAGYGVDDPQVAKWKGIVEKRFGDRFNVLHMYGISAGQFAVEALKQAGPEPTREKILQVMSNLTVKTDTYAGPLECKPTDHQCHKALGIFAFQDGRVTGIGVTKPTR</sequence>
<dbReference type="GO" id="GO:0006865">
    <property type="term" value="P:amino acid transport"/>
    <property type="evidence" value="ECO:0007669"/>
    <property type="project" value="UniProtKB-KW"/>
</dbReference>
<proteinExistence type="inferred from homology"/>
<evidence type="ECO:0000313" key="8">
    <source>
        <dbReference type="Proteomes" id="UP000298595"/>
    </source>
</evidence>
<dbReference type="InterPro" id="IPR000709">
    <property type="entry name" value="Leu_Ile_Val-bd"/>
</dbReference>
<reference evidence="7 8" key="1">
    <citation type="submission" date="2018-09" db="EMBL/GenBank/DDBJ databases">
        <title>Whole genome based analysis of evolution and adaptive divergence in Indian and Brazilian strains of Azospirillum brasilense.</title>
        <authorList>
            <person name="Singh C."/>
            <person name="Tripathi A.K."/>
        </authorList>
    </citation>
    <scope>NUCLEOTIDE SEQUENCE [LARGE SCALE GENOMIC DNA]</scope>
    <source>
        <strain evidence="7 8">MTCC4035</strain>
    </source>
</reference>
<dbReference type="AlphaFoldDB" id="A0A4D8PMJ4"/>
<evidence type="ECO:0000256" key="4">
    <source>
        <dbReference type="ARBA" id="ARBA00022970"/>
    </source>
</evidence>
<comment type="similarity">
    <text evidence="1">Belongs to the leucine-binding protein family.</text>
</comment>
<feature type="signal peptide" evidence="5">
    <location>
        <begin position="1"/>
        <end position="30"/>
    </location>
</feature>
<dbReference type="InterPro" id="IPR028082">
    <property type="entry name" value="Peripla_BP_I"/>
</dbReference>
<name>A0A4D8PMJ4_9PROT</name>
<keyword evidence="4" id="KW-0029">Amino-acid transport</keyword>
<gene>
    <name evidence="7" type="ORF">D3093_12090</name>
</gene>
<dbReference type="Pfam" id="PF13458">
    <property type="entry name" value="Peripla_BP_6"/>
    <property type="match status" value="1"/>
</dbReference>
<organism evidence="7 8">
    <name type="scientific">Azospirillum argentinense</name>
    <dbReference type="NCBI Taxonomy" id="2970906"/>
    <lineage>
        <taxon>Bacteria</taxon>
        <taxon>Pseudomonadati</taxon>
        <taxon>Pseudomonadota</taxon>
        <taxon>Alphaproteobacteria</taxon>
        <taxon>Rhodospirillales</taxon>
        <taxon>Azospirillaceae</taxon>
        <taxon>Azospirillum</taxon>
    </lineage>
</organism>
<dbReference type="Proteomes" id="UP000298595">
    <property type="component" value="Chromosome"/>
</dbReference>
<evidence type="ECO:0000256" key="1">
    <source>
        <dbReference type="ARBA" id="ARBA00010062"/>
    </source>
</evidence>
<protein>
    <recommendedName>
        <fullName evidence="6">Leucine-binding protein domain-containing protein</fullName>
    </recommendedName>
</protein>